<feature type="region of interest" description="Disordered" evidence="2">
    <location>
        <begin position="354"/>
        <end position="470"/>
    </location>
</feature>
<gene>
    <name evidence="4" type="ORF">Tci_269324</name>
</gene>
<dbReference type="InterPro" id="IPR013103">
    <property type="entry name" value="RVT_2"/>
</dbReference>
<keyword evidence="1" id="KW-0175">Coiled coil</keyword>
<dbReference type="EMBL" id="BKCJ010083003">
    <property type="protein sequence ID" value="GEW97348.1"/>
    <property type="molecule type" value="Genomic_DNA"/>
</dbReference>
<evidence type="ECO:0000256" key="2">
    <source>
        <dbReference type="SAM" id="MobiDB-lite"/>
    </source>
</evidence>
<protein>
    <recommendedName>
        <fullName evidence="3">Reverse transcriptase Ty1/copia-type domain-containing protein</fullName>
    </recommendedName>
</protein>
<dbReference type="PANTHER" id="PTHR11439:SF509">
    <property type="entry name" value="RNA-DIRECTED DNA POLYMERASE"/>
    <property type="match status" value="1"/>
</dbReference>
<dbReference type="Pfam" id="PF07727">
    <property type="entry name" value="RVT_2"/>
    <property type="match status" value="2"/>
</dbReference>
<accession>A0A699GZW8</accession>
<evidence type="ECO:0000313" key="4">
    <source>
        <dbReference type="EMBL" id="GEW97348.1"/>
    </source>
</evidence>
<comment type="caution">
    <text evidence="4">The sequence shown here is derived from an EMBL/GenBank/DDBJ whole genome shotgun (WGS) entry which is preliminary data.</text>
</comment>
<sequence length="956" mass="110249">MDVKSVFLYGKIEKEVYVCQPLGFKDPDFPEKVYKVKKALYGLHQASRAWYETLSTYLLDNRKEMCTEFEKMMHKKFQMSSMGELTFFLGLQVKQKEDGIFISQDNYVNEIMNKFGFFDVKTSSTPMETHKTLLKDEKRENVYEHLYRSMIRSLMYLTTSRPDIMFALCAYAIFQVNPEISHLHAVKRIVRYLKGQPKLGLWYPKDSPFDLVAYTDSDYAGASLDRKSTTGGLLIEGRLIMLICNGLYTNDDWNEVKQLLRMELRLTLLKVNVVRHTLTTAKLKVNAARHKFTTVRFNLMLLRNINEEAQIHAKVDGKKVIVSEETIRRDLKFEDEGGFDYLSNEVIFKQLSPMDMGKGSTMPSAPQHTPPIIQPTTSKPQKKQKPRKPRRQDTELPQTSVPTETVVDEAINEELYDSLERVTTTTTSFDPEQDRGGGPRRQDTTRDTIAHTRSENVSKQSNNPPLSRFNTLRSGKDILKLNELMELCTKLSERVLNLETTKTAQAKEISSLKERVKRLEKKRRSRNHRLKRLYKVGLSARVESSAEEQTLGEEDASKQGRNIADIDADAEITLVDETVEDQGRFNDQEMFDTNVLNDEEVVVEDVNATSIATAATTVVSIDDITLAQALVEIKTLKPKAREPLKMKRKDQISFDEQEARRLQAEFDEQDRLAEEKAQLIEDKKLDWDNVQAMMDADYELAARLQEEEQEELTVKEKSRLFVELMDKRKKHFTKLRAEEKRRKPPTNAQKRNQMCIYPKNMVGFTHSQLKNKSFDEVPKAFDKTMSWINSFVPMDFEVVKDKAELTQESSSKRVGDKLDLERSKKQKVKDDKESKELKRCLEIIPDDGDNVTIDATHLSIKTLIIDYKIYKEGKRVTSKFSKQMKIHRSTFNNQNGGRGRGFDRGHGRVRGSGFGRGNYRGVQFKNISGHKKCLDVDPKDQNDTTHLNVSDFLTNE</sequence>
<dbReference type="PANTHER" id="PTHR11439">
    <property type="entry name" value="GAG-POL-RELATED RETROTRANSPOSON"/>
    <property type="match status" value="1"/>
</dbReference>
<dbReference type="AlphaFoldDB" id="A0A699GZW8"/>
<feature type="compositionally biased region" description="Polar residues" evidence="2">
    <location>
        <begin position="457"/>
        <end position="470"/>
    </location>
</feature>
<evidence type="ECO:0000259" key="3">
    <source>
        <dbReference type="Pfam" id="PF07727"/>
    </source>
</evidence>
<evidence type="ECO:0000256" key="1">
    <source>
        <dbReference type="SAM" id="Coils"/>
    </source>
</evidence>
<reference evidence="4" key="1">
    <citation type="journal article" date="2019" name="Sci. Rep.">
        <title>Draft genome of Tanacetum cinerariifolium, the natural source of mosquito coil.</title>
        <authorList>
            <person name="Yamashiro T."/>
            <person name="Shiraishi A."/>
            <person name="Satake H."/>
            <person name="Nakayama K."/>
        </authorList>
    </citation>
    <scope>NUCLEOTIDE SEQUENCE</scope>
</reference>
<name>A0A699GZW8_TANCI</name>
<feature type="compositionally biased region" description="Polar residues" evidence="2">
    <location>
        <begin position="421"/>
        <end position="430"/>
    </location>
</feature>
<feature type="region of interest" description="Disordered" evidence="2">
    <location>
        <begin position="890"/>
        <end position="915"/>
    </location>
</feature>
<feature type="compositionally biased region" description="Basic residues" evidence="2">
    <location>
        <begin position="380"/>
        <end position="390"/>
    </location>
</feature>
<feature type="compositionally biased region" description="Acidic residues" evidence="2">
    <location>
        <begin position="406"/>
        <end position="417"/>
    </location>
</feature>
<feature type="domain" description="Reverse transcriptase Ty1/copia-type" evidence="3">
    <location>
        <begin position="64"/>
        <end position="128"/>
    </location>
</feature>
<feature type="compositionally biased region" description="Basic and acidic residues" evidence="2">
    <location>
        <begin position="432"/>
        <end position="456"/>
    </location>
</feature>
<feature type="coiled-coil region" evidence="1">
    <location>
        <begin position="481"/>
        <end position="529"/>
    </location>
</feature>
<organism evidence="4">
    <name type="scientific">Tanacetum cinerariifolium</name>
    <name type="common">Dalmatian daisy</name>
    <name type="synonym">Chrysanthemum cinerariifolium</name>
    <dbReference type="NCBI Taxonomy" id="118510"/>
    <lineage>
        <taxon>Eukaryota</taxon>
        <taxon>Viridiplantae</taxon>
        <taxon>Streptophyta</taxon>
        <taxon>Embryophyta</taxon>
        <taxon>Tracheophyta</taxon>
        <taxon>Spermatophyta</taxon>
        <taxon>Magnoliopsida</taxon>
        <taxon>eudicotyledons</taxon>
        <taxon>Gunneridae</taxon>
        <taxon>Pentapetalae</taxon>
        <taxon>asterids</taxon>
        <taxon>campanulids</taxon>
        <taxon>Asterales</taxon>
        <taxon>Asteraceae</taxon>
        <taxon>Asteroideae</taxon>
        <taxon>Anthemideae</taxon>
        <taxon>Anthemidinae</taxon>
        <taxon>Tanacetum</taxon>
    </lineage>
</organism>
<proteinExistence type="predicted"/>
<feature type="domain" description="Reverse transcriptase Ty1/copia-type" evidence="3">
    <location>
        <begin position="1"/>
        <end position="62"/>
    </location>
</feature>